<dbReference type="OrthoDB" id="27473at2"/>
<dbReference type="EMBL" id="CP013909">
    <property type="protein sequence ID" value="ALW85542.1"/>
    <property type="molecule type" value="Genomic_DNA"/>
</dbReference>
<evidence type="ECO:0000259" key="1">
    <source>
        <dbReference type="Pfam" id="PF18480"/>
    </source>
</evidence>
<dbReference type="Proteomes" id="UP000059542">
    <property type="component" value="Chromosome"/>
</dbReference>
<dbReference type="AlphaFoldDB" id="A0A0U3SHG3"/>
<dbReference type="Pfam" id="PF18480">
    <property type="entry name" value="DUF5615"/>
    <property type="match status" value="1"/>
</dbReference>
<keyword evidence="3" id="KW-1185">Reference proteome</keyword>
<name>A0A0U3SHG3_9BACT</name>
<dbReference type="STRING" id="1411621.AUC43_10840"/>
<evidence type="ECO:0000313" key="3">
    <source>
        <dbReference type="Proteomes" id="UP000059542"/>
    </source>
</evidence>
<gene>
    <name evidence="2" type="ORF">AUC43_10840</name>
</gene>
<dbReference type="RefSeq" id="WP_071885880.1">
    <property type="nucleotide sequence ID" value="NZ_CP013909.1"/>
</dbReference>
<dbReference type="KEGG" id="hyg:AUC43_10840"/>
<dbReference type="InterPro" id="IPR041049">
    <property type="entry name" value="DUF5615"/>
</dbReference>
<organism evidence="2 3">
    <name type="scientific">Hymenobacter sedentarius</name>
    <dbReference type="NCBI Taxonomy" id="1411621"/>
    <lineage>
        <taxon>Bacteria</taxon>
        <taxon>Pseudomonadati</taxon>
        <taxon>Bacteroidota</taxon>
        <taxon>Cytophagia</taxon>
        <taxon>Cytophagales</taxon>
        <taxon>Hymenobacteraceae</taxon>
        <taxon>Hymenobacter</taxon>
    </lineage>
</organism>
<evidence type="ECO:0000313" key="2">
    <source>
        <dbReference type="EMBL" id="ALW85542.1"/>
    </source>
</evidence>
<sequence>MKLLIDQNLSYRLVKQLQELFPGSEQVRRLGLTDRRDSAIWEYAQQHGFVILTQDEDFLDLSLLRGSPPKVILLRTGNLPSAQVADLLRTHQMMIYTTLAPESEVHCLQLA</sequence>
<proteinExistence type="predicted"/>
<feature type="domain" description="DUF5615" evidence="1">
    <location>
        <begin position="1"/>
        <end position="109"/>
    </location>
</feature>
<protein>
    <recommendedName>
        <fullName evidence="1">DUF5615 domain-containing protein</fullName>
    </recommendedName>
</protein>
<reference evidence="2 3" key="1">
    <citation type="submission" date="2015-12" db="EMBL/GenBank/DDBJ databases">
        <authorList>
            <person name="Shamseldin A."/>
            <person name="Moawad H."/>
            <person name="Abd El-Rahim W.M."/>
            <person name="Sadowsky M.J."/>
        </authorList>
    </citation>
    <scope>NUCLEOTIDE SEQUENCE [LARGE SCALE GENOMIC DNA]</scope>
    <source>
        <strain evidence="2 3">DG5B</strain>
    </source>
</reference>
<accession>A0A0U3SHG3</accession>